<evidence type="ECO:0000256" key="6">
    <source>
        <dbReference type="ARBA" id="ARBA00023004"/>
    </source>
</evidence>
<dbReference type="GO" id="GO:0051539">
    <property type="term" value="F:4 iron, 4 sulfur cluster binding"/>
    <property type="evidence" value="ECO:0007669"/>
    <property type="project" value="UniProtKB-UniRule"/>
</dbReference>
<dbReference type="HOGENOM" id="CLU_106245_6_0_11"/>
<keyword evidence="11 12" id="KW-0804">Transcription</keyword>
<dbReference type="AlphaFoldDB" id="Q0SJA4"/>
<evidence type="ECO:0000313" key="15">
    <source>
        <dbReference type="EMBL" id="ABG92382.1"/>
    </source>
</evidence>
<dbReference type="GO" id="GO:0003677">
    <property type="term" value="F:DNA binding"/>
    <property type="evidence" value="ECO:0007669"/>
    <property type="project" value="UniProtKB-UniRule"/>
</dbReference>
<dbReference type="GO" id="GO:0045454">
    <property type="term" value="P:cell redox homeostasis"/>
    <property type="evidence" value="ECO:0007669"/>
    <property type="project" value="TreeGrafter"/>
</dbReference>
<feature type="domain" description="4Fe-4S Wbl-type" evidence="14">
    <location>
        <begin position="45"/>
        <end position="109"/>
    </location>
</feature>
<comment type="PTM">
    <text evidence="12">The Fe-S cluster can be nitrosylated by nitric oxide (NO).</text>
</comment>
<evidence type="ECO:0000256" key="13">
    <source>
        <dbReference type="SAM" id="MobiDB-lite"/>
    </source>
</evidence>
<dbReference type="PANTHER" id="PTHR38839:SF5">
    <property type="entry name" value="TRANSCRIPTIONAL REGULATOR WHID"/>
    <property type="match status" value="1"/>
</dbReference>
<evidence type="ECO:0000256" key="5">
    <source>
        <dbReference type="ARBA" id="ARBA00022723"/>
    </source>
</evidence>
<dbReference type="EMBL" id="CP000431">
    <property type="protein sequence ID" value="ABG92382.1"/>
    <property type="molecule type" value="Genomic_DNA"/>
</dbReference>
<sequence>MSETDPMTCISARAPNTVPASRREGTPRTGPPADRDRGDWRMLGSCRNVESSLFFSPEGERGRDRARREARAKRVCQDCPVLTECREYALAVAEPYGTWGGMSENDRRRHIRPRQREGRAADLPVEEPLR</sequence>
<evidence type="ECO:0000256" key="8">
    <source>
        <dbReference type="ARBA" id="ARBA00023015"/>
    </source>
</evidence>
<dbReference type="InterPro" id="IPR034768">
    <property type="entry name" value="4FE4S_WBL"/>
</dbReference>
<proteinExistence type="inferred from homology"/>
<feature type="region of interest" description="Disordered" evidence="13">
    <location>
        <begin position="1"/>
        <end position="40"/>
    </location>
</feature>
<gene>
    <name evidence="12" type="primary">whiB</name>
    <name evidence="15" type="ordered locus">RHA1_ro00547</name>
</gene>
<comment type="similarity">
    <text evidence="2 12">Belongs to the WhiB family.</text>
</comment>
<evidence type="ECO:0000256" key="12">
    <source>
        <dbReference type="HAMAP-Rule" id="MF_01479"/>
    </source>
</evidence>
<evidence type="ECO:0000256" key="9">
    <source>
        <dbReference type="ARBA" id="ARBA00023125"/>
    </source>
</evidence>
<dbReference type="HAMAP" id="MF_01479">
    <property type="entry name" value="WhiB"/>
    <property type="match status" value="1"/>
</dbReference>
<evidence type="ECO:0000256" key="7">
    <source>
        <dbReference type="ARBA" id="ARBA00023014"/>
    </source>
</evidence>
<dbReference type="eggNOG" id="ENOG5032S23">
    <property type="taxonomic scope" value="Bacteria"/>
</dbReference>
<evidence type="ECO:0000259" key="14">
    <source>
        <dbReference type="PROSITE" id="PS51674"/>
    </source>
</evidence>
<dbReference type="GO" id="GO:0046872">
    <property type="term" value="F:metal ion binding"/>
    <property type="evidence" value="ECO:0007669"/>
    <property type="project" value="UniProtKB-KW"/>
</dbReference>
<dbReference type="PROSITE" id="PS51674">
    <property type="entry name" value="4FE4S_WBL"/>
    <property type="match status" value="1"/>
</dbReference>
<dbReference type="InterPro" id="IPR003482">
    <property type="entry name" value="Whib"/>
</dbReference>
<reference evidence="16" key="1">
    <citation type="journal article" date="2006" name="Proc. Natl. Acad. Sci. U.S.A.">
        <title>The complete genome of Rhodococcus sp. RHA1 provides insights into a catabolic powerhouse.</title>
        <authorList>
            <person name="McLeod M.P."/>
            <person name="Warren R.L."/>
            <person name="Hsiao W.W.L."/>
            <person name="Araki N."/>
            <person name="Myhre M."/>
            <person name="Fernandes C."/>
            <person name="Miyazawa D."/>
            <person name="Wong W."/>
            <person name="Lillquist A.L."/>
            <person name="Wang D."/>
            <person name="Dosanjh M."/>
            <person name="Hara H."/>
            <person name="Petrescu A."/>
            <person name="Morin R.D."/>
            <person name="Yang G."/>
            <person name="Stott J.M."/>
            <person name="Schein J.E."/>
            <person name="Shin H."/>
            <person name="Smailus D."/>
            <person name="Siddiqui A.S."/>
            <person name="Marra M.A."/>
            <person name="Jones S.J.M."/>
            <person name="Holt R."/>
            <person name="Brinkman F.S.L."/>
            <person name="Miyauchi K."/>
            <person name="Fukuda M."/>
            <person name="Davies J.E."/>
            <person name="Mohn W.W."/>
            <person name="Eltis L.D."/>
        </authorList>
    </citation>
    <scope>NUCLEOTIDE SEQUENCE [LARGE SCALE GENOMIC DNA]</scope>
    <source>
        <strain evidence="16">RHA1</strain>
    </source>
</reference>
<feature type="binding site" evidence="12">
    <location>
        <position position="76"/>
    </location>
    <ligand>
        <name>[4Fe-4S] cluster</name>
        <dbReference type="ChEBI" id="CHEBI:49883"/>
    </ligand>
</feature>
<dbReference type="Proteomes" id="UP000008710">
    <property type="component" value="Chromosome"/>
</dbReference>
<dbReference type="GO" id="GO:0035731">
    <property type="term" value="F:dinitrosyl-iron complex binding"/>
    <property type="evidence" value="ECO:0007669"/>
    <property type="project" value="UniProtKB-UniRule"/>
</dbReference>
<keyword evidence="6 12" id="KW-0408">Iron</keyword>
<feature type="binding site" evidence="12">
    <location>
        <position position="46"/>
    </location>
    <ligand>
        <name>[4Fe-4S] cluster</name>
        <dbReference type="ChEBI" id="CHEBI:49883"/>
    </ligand>
</feature>
<organism evidence="15 16">
    <name type="scientific">Rhodococcus jostii (strain RHA1)</name>
    <dbReference type="NCBI Taxonomy" id="101510"/>
    <lineage>
        <taxon>Bacteria</taxon>
        <taxon>Bacillati</taxon>
        <taxon>Actinomycetota</taxon>
        <taxon>Actinomycetes</taxon>
        <taxon>Mycobacteriales</taxon>
        <taxon>Nocardiaceae</taxon>
        <taxon>Rhodococcus</taxon>
    </lineage>
</organism>
<feature type="binding site" evidence="12">
    <location>
        <position position="85"/>
    </location>
    <ligand>
        <name>[4Fe-4S] cluster</name>
        <dbReference type="ChEBI" id="CHEBI:49883"/>
    </ligand>
</feature>
<evidence type="ECO:0000256" key="1">
    <source>
        <dbReference type="ARBA" id="ARBA00004496"/>
    </source>
</evidence>
<evidence type="ECO:0000256" key="4">
    <source>
        <dbReference type="ARBA" id="ARBA00022490"/>
    </source>
</evidence>
<dbReference type="RefSeq" id="WP_011593806.1">
    <property type="nucleotide sequence ID" value="NC_008268.1"/>
</dbReference>
<evidence type="ECO:0000313" key="16">
    <source>
        <dbReference type="Proteomes" id="UP000008710"/>
    </source>
</evidence>
<comment type="subcellular location">
    <subcellularLocation>
        <location evidence="1 12">Cytoplasm</location>
    </subcellularLocation>
</comment>
<dbReference type="PANTHER" id="PTHR38839">
    <property type="entry name" value="TRANSCRIPTIONAL REGULATOR WHID-RELATED"/>
    <property type="match status" value="1"/>
</dbReference>
<feature type="region of interest" description="Disordered" evidence="13">
    <location>
        <begin position="97"/>
        <end position="130"/>
    </location>
</feature>
<evidence type="ECO:0000256" key="11">
    <source>
        <dbReference type="ARBA" id="ARBA00023163"/>
    </source>
</evidence>
<keyword evidence="9 12" id="KW-0238">DNA-binding</keyword>
<accession>Q0SJA4</accession>
<comment type="PTM">
    <text evidence="12">Upon Fe-S cluster removal intramolecular disulfide bonds are formed.</text>
</comment>
<dbReference type="GO" id="GO:0045892">
    <property type="term" value="P:negative regulation of DNA-templated transcription"/>
    <property type="evidence" value="ECO:0007669"/>
    <property type="project" value="TreeGrafter"/>
</dbReference>
<comment type="cofactor">
    <cofactor evidence="12">
        <name>[4Fe-4S] cluster</name>
        <dbReference type="ChEBI" id="CHEBI:49883"/>
    </cofactor>
    <text evidence="12">Binds 1 [4Fe-4S] cluster per subunit. Following nitrosylation of the [4Fe-4S] cluster binds 1 [4Fe-8(NO)] cluster per subunit.</text>
</comment>
<name>Q0SJA4_RHOJR</name>
<protein>
    <recommendedName>
        <fullName evidence="12">Transcriptional regulator WhiB</fullName>
    </recommendedName>
</protein>
<comment type="function">
    <text evidence="12">Acts as a transcriptional regulator. Probably redox-responsive. The apo- but not holo-form probably binds DNA.</text>
</comment>
<dbReference type="GO" id="GO:0005737">
    <property type="term" value="C:cytoplasm"/>
    <property type="evidence" value="ECO:0007669"/>
    <property type="project" value="UniProtKB-SubCell"/>
</dbReference>
<keyword evidence="7 12" id="KW-0411">Iron-sulfur</keyword>
<keyword evidence="3 12" id="KW-0004">4Fe-4S</keyword>
<keyword evidence="10 12" id="KW-1015">Disulfide bond</keyword>
<keyword evidence="8 12" id="KW-0805">Transcription regulation</keyword>
<dbReference type="PATRIC" id="fig|101510.16.peg.578"/>
<dbReference type="Pfam" id="PF02467">
    <property type="entry name" value="Whib"/>
    <property type="match status" value="1"/>
</dbReference>
<keyword evidence="5 12" id="KW-0479">Metal-binding</keyword>
<dbReference type="KEGG" id="rha:RHA1_ro00547"/>
<evidence type="ECO:0000256" key="2">
    <source>
        <dbReference type="ARBA" id="ARBA00006597"/>
    </source>
</evidence>
<evidence type="ECO:0000256" key="3">
    <source>
        <dbReference type="ARBA" id="ARBA00022485"/>
    </source>
</evidence>
<evidence type="ECO:0000256" key="10">
    <source>
        <dbReference type="ARBA" id="ARBA00023157"/>
    </source>
</evidence>
<feature type="binding site" evidence="12">
    <location>
        <position position="79"/>
    </location>
    <ligand>
        <name>[4Fe-4S] cluster</name>
        <dbReference type="ChEBI" id="CHEBI:49883"/>
    </ligand>
</feature>
<keyword evidence="4 12" id="KW-0963">Cytoplasm</keyword>
<dbReference type="GO" id="GO:0047134">
    <property type="term" value="F:protein-disulfide reductase [NAD(P)H] activity"/>
    <property type="evidence" value="ECO:0007669"/>
    <property type="project" value="TreeGrafter"/>
</dbReference>